<keyword evidence="2" id="KW-0489">Methyltransferase</keyword>
<dbReference type="Pfam" id="PF05050">
    <property type="entry name" value="Methyltransf_21"/>
    <property type="match status" value="1"/>
</dbReference>
<dbReference type="STRING" id="1189325.SAMN04488119_1107"/>
<dbReference type="SUPFAM" id="SSF53335">
    <property type="entry name" value="S-adenosyl-L-methionine-dependent methyltransferases"/>
    <property type="match status" value="1"/>
</dbReference>
<dbReference type="EMBL" id="FRDL01000011">
    <property type="protein sequence ID" value="SHN75219.1"/>
    <property type="molecule type" value="Genomic_DNA"/>
</dbReference>
<dbReference type="RefSeq" id="WP_072748204.1">
    <property type="nucleotide sequence ID" value="NZ_FOHL01000010.1"/>
</dbReference>
<dbReference type="PANTHER" id="PTHR36973:SF4">
    <property type="entry name" value="NODULATION PROTEIN"/>
    <property type="match status" value="1"/>
</dbReference>
<evidence type="ECO:0000313" key="3">
    <source>
        <dbReference type="Proteomes" id="UP000184066"/>
    </source>
</evidence>
<dbReference type="InterPro" id="IPR029063">
    <property type="entry name" value="SAM-dependent_MTases_sf"/>
</dbReference>
<reference evidence="2 3" key="1">
    <citation type="submission" date="2016-12" db="EMBL/GenBank/DDBJ databases">
        <authorList>
            <person name="Song W.-J."/>
            <person name="Kurnit D.M."/>
        </authorList>
    </citation>
    <scope>NUCLEOTIDE SEQUENCE [LARGE SCALE GENOMIC DNA]</scope>
    <source>
        <strain evidence="2 3">CGMCC 1.10808</strain>
    </source>
</reference>
<dbReference type="GO" id="GO:0032259">
    <property type="term" value="P:methylation"/>
    <property type="evidence" value="ECO:0007669"/>
    <property type="project" value="UniProtKB-KW"/>
</dbReference>
<accession>A0A1M7TWV8</accession>
<dbReference type="InterPro" id="IPR006342">
    <property type="entry name" value="FkbM_mtfrase"/>
</dbReference>
<dbReference type="OrthoDB" id="4104638at2"/>
<keyword evidence="3" id="KW-1185">Reference proteome</keyword>
<sequence>MKALQDLFARAERACARLQGKGWGTATAAAEVAAARRLLGGRTARLCVDVGGNAGEYAAALLRAFPEARVEVFEPAAVNVAALGARFADEPRLRVHPFALGAREGEATLHADRPGSGLGSLTRRGLDHARLRFTHEEPVRVMRFERFWIEELGRAPMDLVKLDVEGHELDALEGFGAALDAARLVQFEFGGCNIDTRTWFRDFWRLFDARGFDLFRITPFGPVPVPRYRESCEAFVTTNYLARRRG</sequence>
<feature type="domain" description="Methyltransferase FkbM" evidence="1">
    <location>
        <begin position="49"/>
        <end position="212"/>
    </location>
</feature>
<dbReference type="GO" id="GO:0008171">
    <property type="term" value="F:O-methyltransferase activity"/>
    <property type="evidence" value="ECO:0007669"/>
    <property type="project" value="TreeGrafter"/>
</dbReference>
<protein>
    <submittedName>
        <fullName evidence="2">Methyltransferase, FkbM family</fullName>
    </submittedName>
</protein>
<dbReference type="AlphaFoldDB" id="A0A1M7TWV8"/>
<dbReference type="PANTHER" id="PTHR36973">
    <property type="entry name" value="SLL1456 PROTEIN-RELATED"/>
    <property type="match status" value="1"/>
</dbReference>
<dbReference type="InterPro" id="IPR053188">
    <property type="entry name" value="FkbM_Methyltransferase"/>
</dbReference>
<dbReference type="Gene3D" id="3.40.50.150">
    <property type="entry name" value="Vaccinia Virus protein VP39"/>
    <property type="match status" value="1"/>
</dbReference>
<evidence type="ECO:0000259" key="1">
    <source>
        <dbReference type="Pfam" id="PF05050"/>
    </source>
</evidence>
<dbReference type="NCBIfam" id="TIGR01444">
    <property type="entry name" value="fkbM_fam"/>
    <property type="match status" value="1"/>
</dbReference>
<dbReference type="Proteomes" id="UP000184066">
    <property type="component" value="Unassembled WGS sequence"/>
</dbReference>
<proteinExistence type="predicted"/>
<gene>
    <name evidence="2" type="ORF">SAMN05216200_1117</name>
</gene>
<name>A0A1M7TWV8_9RHOB</name>
<keyword evidence="2" id="KW-0808">Transferase</keyword>
<organism evidence="2 3">
    <name type="scientific">Oceanicella actignis</name>
    <dbReference type="NCBI Taxonomy" id="1189325"/>
    <lineage>
        <taxon>Bacteria</taxon>
        <taxon>Pseudomonadati</taxon>
        <taxon>Pseudomonadota</taxon>
        <taxon>Alphaproteobacteria</taxon>
        <taxon>Rhodobacterales</taxon>
        <taxon>Paracoccaceae</taxon>
        <taxon>Oceanicella</taxon>
    </lineage>
</organism>
<evidence type="ECO:0000313" key="2">
    <source>
        <dbReference type="EMBL" id="SHN75219.1"/>
    </source>
</evidence>